<dbReference type="Proteomes" id="UP001498421">
    <property type="component" value="Unassembled WGS sequence"/>
</dbReference>
<protein>
    <recommendedName>
        <fullName evidence="5">Beta-lactamase-related domain-containing protein</fullName>
    </recommendedName>
</protein>
<sequence>MLGLLALAVVGQTNPTCPLLRPVFPPVRVGLNNSAVIKDAVTQLGDLMGEVVKNGTNTTFYVQAFSGTDKLYSYGYAPPSTADSLTSGSLDENTVFRIGSVSKLLTVYTFLAEIGMKPLSDPITKWVPELANVAKHPEFFAGITNRKALPLTSTSNTPIYSNIGYQILAYALEAMTNKTFEESFSSSLLNPLGLKHTTLEAPKNDSNAVIPKNKATSWWDLTLAGASPYGGMFSTAADLMTLGQSMLRSTILPDHVTRAWLKPLSHTSELQMSVGMPWEIRRILLPVSPASNQARVVDLYTKNGMLGAYSSLFVLSSDHDFGFVLLLAGKSSGLDLLPVLPGLVTQTMLPALEEAARSKAKATFAGEYESAHGKLVVGVDDVLPGLVVRNWTRGAVDVLQTFQDIFAMGFAGLRLYPAGIEGNGTVRFRGVYENRREVPSSGNVDPWTDLCMSWGGVEAIKYGNIGIDDFEFKLDGNGNVLGITPRVWKELLPKVKK</sequence>
<evidence type="ECO:0000313" key="3">
    <source>
        <dbReference type="EMBL" id="KAK7421112.1"/>
    </source>
</evidence>
<dbReference type="Gene3D" id="3.40.710.10">
    <property type="entry name" value="DD-peptidase/beta-lactamase superfamily"/>
    <property type="match status" value="2"/>
</dbReference>
<dbReference type="PANTHER" id="PTHR22935:SF97">
    <property type="entry name" value="BETA-LACTAMASE-RELATED DOMAIN-CONTAINING PROTEIN"/>
    <property type="match status" value="1"/>
</dbReference>
<accession>A0ABR1HJY2</accession>
<dbReference type="Pfam" id="PF26335">
    <property type="entry name" value="ARB_00930_C"/>
    <property type="match status" value="1"/>
</dbReference>
<dbReference type="InterPro" id="IPR051478">
    <property type="entry name" value="Beta-lactamase-like_AB/R"/>
</dbReference>
<evidence type="ECO:0008006" key="5">
    <source>
        <dbReference type="Google" id="ProtNLM"/>
    </source>
</evidence>
<dbReference type="Pfam" id="PF00144">
    <property type="entry name" value="Beta-lactamase"/>
    <property type="match status" value="1"/>
</dbReference>
<proteinExistence type="predicted"/>
<reference evidence="3 4" key="1">
    <citation type="journal article" date="2025" name="Microbiol. Resour. Announc.">
        <title>Draft genome sequences for Neonectria magnoliae and Neonectria punicea, canker pathogens of Liriodendron tulipifera and Acer saccharum in West Virginia.</title>
        <authorList>
            <person name="Petronek H.M."/>
            <person name="Kasson M.T."/>
            <person name="Metheny A.M."/>
            <person name="Stauder C.M."/>
            <person name="Lovett B."/>
            <person name="Lynch S.C."/>
            <person name="Garnas J.R."/>
            <person name="Kasson L.R."/>
            <person name="Stajich J.E."/>
        </authorList>
    </citation>
    <scope>NUCLEOTIDE SEQUENCE [LARGE SCALE GENOMIC DNA]</scope>
    <source>
        <strain evidence="3 4">NRRL 64651</strain>
    </source>
</reference>
<evidence type="ECO:0000259" key="1">
    <source>
        <dbReference type="Pfam" id="PF00144"/>
    </source>
</evidence>
<dbReference type="EMBL" id="JAZAVK010000125">
    <property type="protein sequence ID" value="KAK7421112.1"/>
    <property type="molecule type" value="Genomic_DNA"/>
</dbReference>
<dbReference type="InterPro" id="IPR012338">
    <property type="entry name" value="Beta-lactam/transpept-like"/>
</dbReference>
<organism evidence="3 4">
    <name type="scientific">Neonectria magnoliae</name>
    <dbReference type="NCBI Taxonomy" id="2732573"/>
    <lineage>
        <taxon>Eukaryota</taxon>
        <taxon>Fungi</taxon>
        <taxon>Dikarya</taxon>
        <taxon>Ascomycota</taxon>
        <taxon>Pezizomycotina</taxon>
        <taxon>Sordariomycetes</taxon>
        <taxon>Hypocreomycetidae</taxon>
        <taxon>Hypocreales</taxon>
        <taxon>Nectriaceae</taxon>
        <taxon>Neonectria</taxon>
    </lineage>
</organism>
<dbReference type="InterPro" id="IPR001466">
    <property type="entry name" value="Beta-lactam-related"/>
</dbReference>
<gene>
    <name evidence="3" type="ORF">QQZ08_010116</name>
</gene>
<evidence type="ECO:0000313" key="4">
    <source>
        <dbReference type="Proteomes" id="UP001498421"/>
    </source>
</evidence>
<name>A0ABR1HJY2_9HYPO</name>
<evidence type="ECO:0000259" key="2">
    <source>
        <dbReference type="Pfam" id="PF26335"/>
    </source>
</evidence>
<dbReference type="InterPro" id="IPR058664">
    <property type="entry name" value="ARB_00930-like_C"/>
</dbReference>
<feature type="domain" description="Beta-lactamase-related" evidence="1">
    <location>
        <begin position="75"/>
        <end position="331"/>
    </location>
</feature>
<dbReference type="SUPFAM" id="SSF56601">
    <property type="entry name" value="beta-lactamase/transpeptidase-like"/>
    <property type="match status" value="1"/>
</dbReference>
<dbReference type="PANTHER" id="PTHR22935">
    <property type="entry name" value="PENICILLIN-BINDING PROTEIN"/>
    <property type="match status" value="1"/>
</dbReference>
<keyword evidence="4" id="KW-1185">Reference proteome</keyword>
<comment type="caution">
    <text evidence="3">The sequence shown here is derived from an EMBL/GenBank/DDBJ whole genome shotgun (WGS) entry which is preliminary data.</text>
</comment>
<feature type="domain" description="Beta-lactamase-like ARB-00930-like C-terminal" evidence="2">
    <location>
        <begin position="356"/>
        <end position="495"/>
    </location>
</feature>